<dbReference type="InterPro" id="IPR036526">
    <property type="entry name" value="C-N_Hydrolase_sf"/>
</dbReference>
<accession>A0A1Y0BWL0</accession>
<dbReference type="Proteomes" id="UP000195331">
    <property type="component" value="Chromosome"/>
</dbReference>
<name>A0A1Y0BWL0_9MYCO</name>
<evidence type="ECO:0000313" key="4">
    <source>
        <dbReference type="Proteomes" id="UP000195331"/>
    </source>
</evidence>
<dbReference type="PANTHER" id="PTHR23088:SF27">
    <property type="entry name" value="DEAMINATED GLUTATHIONE AMIDASE"/>
    <property type="match status" value="1"/>
</dbReference>
<comment type="similarity">
    <text evidence="1">Belongs to the carbon-nitrogen hydrolase superfamily. NIT1/NIT2 family.</text>
</comment>
<dbReference type="RefSeq" id="WP_087072440.1">
    <property type="nucleotide sequence ID" value="NZ_CP020809.1"/>
</dbReference>
<protein>
    <recommendedName>
        <fullName evidence="2">CN hydrolase domain-containing protein</fullName>
    </recommendedName>
</protein>
<dbReference type="SUPFAM" id="SSF56317">
    <property type="entry name" value="Carbon-nitrogen hydrolase"/>
    <property type="match status" value="1"/>
</dbReference>
<dbReference type="PANTHER" id="PTHR23088">
    <property type="entry name" value="NITRILASE-RELATED"/>
    <property type="match status" value="1"/>
</dbReference>
<sequence length="266" mass="29140">MSVRVAVTQYAVQVDIEANISQIRAGVDRAVEEGADLCVFPENSMWTDPTRSGLIAPAQFITGPFVQELSRLSNAHGVHIVFGMSEKIDDGDTRYSNTLVHLDRHGAVQGTYSKVHLFDAFGVVESKKVRPGPLADPYVFKINDLTFGMMTCYDVRFPESARRLVDAGANALLVPSAWGSGPMKEVHWELLSRARAIENTVYVVASSQTAPTYIGQSQILDPMGVVVAGAGEEPGTFCATLRSERIEEVRRIVPCLANRRFQISNP</sequence>
<dbReference type="EMBL" id="CP020809">
    <property type="protein sequence ID" value="ART67282.1"/>
    <property type="molecule type" value="Genomic_DNA"/>
</dbReference>
<dbReference type="PROSITE" id="PS50263">
    <property type="entry name" value="CN_HYDROLASE"/>
    <property type="match status" value="1"/>
</dbReference>
<proteinExistence type="inferred from homology"/>
<dbReference type="AlphaFoldDB" id="A0A1Y0BWL0"/>
<dbReference type="InterPro" id="IPR003010">
    <property type="entry name" value="C-N_Hydrolase"/>
</dbReference>
<dbReference type="CDD" id="cd07581">
    <property type="entry name" value="nitrilase_3"/>
    <property type="match status" value="1"/>
</dbReference>
<evidence type="ECO:0000259" key="2">
    <source>
        <dbReference type="PROSITE" id="PS50263"/>
    </source>
</evidence>
<organism evidence="3 4">
    <name type="scientific">Mycobacterium dioxanotrophicus</name>
    <dbReference type="NCBI Taxonomy" id="482462"/>
    <lineage>
        <taxon>Bacteria</taxon>
        <taxon>Bacillati</taxon>
        <taxon>Actinomycetota</taxon>
        <taxon>Actinomycetes</taxon>
        <taxon>Mycobacteriales</taxon>
        <taxon>Mycobacteriaceae</taxon>
        <taxon>Mycobacterium</taxon>
    </lineage>
</organism>
<evidence type="ECO:0000313" key="3">
    <source>
        <dbReference type="EMBL" id="ART67282.1"/>
    </source>
</evidence>
<dbReference type="InterPro" id="IPR001110">
    <property type="entry name" value="UPF0012_CS"/>
</dbReference>
<dbReference type="KEGG" id="mdx:BTO20_00385"/>
<dbReference type="Pfam" id="PF00795">
    <property type="entry name" value="CN_hydrolase"/>
    <property type="match status" value="1"/>
</dbReference>
<reference evidence="3 4" key="1">
    <citation type="submission" date="2017-04" db="EMBL/GenBank/DDBJ databases">
        <title>Whole Genome Sequence of 1,4-Dioxane Degrading Bacterium Mycobacterium dioxanotrophicus PH-06.</title>
        <authorList>
            <person name="He Y."/>
        </authorList>
    </citation>
    <scope>NUCLEOTIDE SEQUENCE [LARGE SCALE GENOMIC DNA]</scope>
    <source>
        <strain evidence="3 4">PH-06</strain>
    </source>
</reference>
<feature type="domain" description="CN hydrolase" evidence="2">
    <location>
        <begin position="3"/>
        <end position="243"/>
    </location>
</feature>
<dbReference type="Gene3D" id="3.60.110.10">
    <property type="entry name" value="Carbon-nitrogen hydrolase"/>
    <property type="match status" value="1"/>
</dbReference>
<gene>
    <name evidence="3" type="ORF">BTO20_00385</name>
</gene>
<dbReference type="OrthoDB" id="9811121at2"/>
<dbReference type="PROSITE" id="PS01227">
    <property type="entry name" value="UPF0012"/>
    <property type="match status" value="1"/>
</dbReference>
<keyword evidence="4" id="KW-1185">Reference proteome</keyword>
<evidence type="ECO:0000256" key="1">
    <source>
        <dbReference type="ARBA" id="ARBA00010613"/>
    </source>
</evidence>